<dbReference type="GO" id="GO:0009252">
    <property type="term" value="P:peptidoglycan biosynthetic process"/>
    <property type="evidence" value="ECO:0007669"/>
    <property type="project" value="UniProtKB-KW"/>
</dbReference>
<evidence type="ECO:0000256" key="5">
    <source>
        <dbReference type="ARBA" id="ARBA00022960"/>
    </source>
</evidence>
<dbReference type="Pfam" id="PF01225">
    <property type="entry name" value="Mur_ligase"/>
    <property type="match status" value="1"/>
</dbReference>
<evidence type="ECO:0000256" key="6">
    <source>
        <dbReference type="ARBA" id="ARBA00022984"/>
    </source>
</evidence>
<dbReference type="GO" id="GO:0047480">
    <property type="term" value="F:UDP-N-acetylmuramoyl-tripeptide-D-alanyl-D-alanine ligase activity"/>
    <property type="evidence" value="ECO:0007669"/>
    <property type="project" value="UniProtKB-EC"/>
</dbReference>
<dbReference type="Gene3D" id="3.90.190.20">
    <property type="entry name" value="Mur ligase, C-terminal domain"/>
    <property type="match status" value="1"/>
</dbReference>
<reference evidence="12 13" key="1">
    <citation type="journal article" date="2010" name="Stand. Genomic Sci.">
        <title>Non-contiguous finished genome sequence of Aminomonas paucivorans type strain (GLU-3).</title>
        <authorList>
            <person name="Pitluck S."/>
            <person name="Yasawong M."/>
            <person name="Held B."/>
            <person name="Lapidus A."/>
            <person name="Nolan M."/>
            <person name="Copeland A."/>
            <person name="Lucas S."/>
            <person name="Del Rio T.G."/>
            <person name="Tice H."/>
            <person name="Cheng J.F."/>
            <person name="Chertkov O."/>
            <person name="Goodwin L."/>
            <person name="Tapia R."/>
            <person name="Han C."/>
            <person name="Liolios K."/>
            <person name="Ivanova N."/>
            <person name="Mavromatis K."/>
            <person name="Ovchinnikova G."/>
            <person name="Pati A."/>
            <person name="Chen A."/>
            <person name="Palaniappan K."/>
            <person name="Land M."/>
            <person name="Hauser L."/>
            <person name="Chang Y.J."/>
            <person name="Jeffries C.D."/>
            <person name="Pukall R."/>
            <person name="Spring S."/>
            <person name="Rohde M."/>
            <person name="Sikorski J."/>
            <person name="Goker M."/>
            <person name="Woyke T."/>
            <person name="Bristow J."/>
            <person name="Eisen J.A."/>
            <person name="Markowitz V."/>
            <person name="Hugenholtz P."/>
            <person name="Kyrpides N.C."/>
            <person name="Klenk H.P."/>
        </authorList>
    </citation>
    <scope>NUCLEOTIDE SEQUENCE [LARGE SCALE GENOMIC DNA]</scope>
    <source>
        <strain evidence="12 13">DSM 12260</strain>
    </source>
</reference>
<keyword evidence="5" id="KW-0133">Cell shape</keyword>
<dbReference type="PANTHER" id="PTHR43024">
    <property type="entry name" value="UDP-N-ACETYLMURAMOYL-TRIPEPTIDE--D-ALANYL-D-ALANINE LIGASE"/>
    <property type="match status" value="1"/>
</dbReference>
<dbReference type="InterPro" id="IPR036615">
    <property type="entry name" value="Mur_ligase_C_dom_sf"/>
</dbReference>
<sequence length="467" mass="50386">MTAERFRTHEVAALFGGGAEGPDRPFPFSVCYDSREVTPGCVFAALPGERTDGHRFVGDAVAGGASAVLALRGPGREARASLPGSADVAWVFVDSVEDALVTLARQWRERVAPKVYGITGSVGKTTTRDLILRVLASVEPSHGAPKSYNTRIGCASTVLGMPPDTRNLVLEYGTNHPGEISALVASFPPQELFLTEVCPAHLEGLGDVQGVLAAKLELLESRQAERVTYNFDNALLRDALHASFSAERSLGVGVSGGEVRIERAEPRWTSKGPVLDLHLREAGRSWSFASRLWGRQHAYAWAFAWSVALRRGVGEEALREVAETSLPLPGRGRVLSDREGLWILDETYNANPASMGVALENLHLLSSQGAGVSWAILGGMRELGETSPHWHREILGKLRGVDGAVLVGEEWAPLRSDLPDQVRWVPDTAVLLEEGGPVLPKHALLLLKGSRSYGLERLLPLFRGDAA</sequence>
<dbReference type="InterPro" id="IPR051046">
    <property type="entry name" value="MurCDEF_CellWall_CoF430Synth"/>
</dbReference>
<evidence type="ECO:0000256" key="8">
    <source>
        <dbReference type="ARBA" id="ARBA00023316"/>
    </source>
</evidence>
<dbReference type="Pfam" id="PF02875">
    <property type="entry name" value="Mur_ligase_C"/>
    <property type="match status" value="1"/>
</dbReference>
<dbReference type="eggNOG" id="COG0770">
    <property type="taxonomic scope" value="Bacteria"/>
</dbReference>
<dbReference type="Gene3D" id="3.40.1190.10">
    <property type="entry name" value="Mur-like, catalytic domain"/>
    <property type="match status" value="1"/>
</dbReference>
<evidence type="ECO:0000256" key="3">
    <source>
        <dbReference type="ARBA" id="ARBA00022741"/>
    </source>
</evidence>
<evidence type="ECO:0000256" key="2">
    <source>
        <dbReference type="ARBA" id="ARBA00022618"/>
    </source>
</evidence>
<evidence type="ECO:0000259" key="9">
    <source>
        <dbReference type="Pfam" id="PF01225"/>
    </source>
</evidence>
<evidence type="ECO:0000256" key="7">
    <source>
        <dbReference type="ARBA" id="ARBA00023306"/>
    </source>
</evidence>
<dbReference type="AlphaFoldDB" id="E3D105"/>
<name>E3D105_9BACT</name>
<dbReference type="RefSeq" id="WP_006301116.1">
    <property type="nucleotide sequence ID" value="NZ_CM001022.1"/>
</dbReference>
<dbReference type="HOGENOM" id="CLU_031507_1_2_0"/>
<dbReference type="GO" id="GO:0005524">
    <property type="term" value="F:ATP binding"/>
    <property type="evidence" value="ECO:0007669"/>
    <property type="project" value="UniProtKB-KW"/>
</dbReference>
<protein>
    <submittedName>
        <fullName evidence="12">UDP-N-acetylmuramoyl-tripeptide--D-alanyl-D-alan ineligase</fullName>
        <ecNumber evidence="12">6.3.2.10</ecNumber>
    </submittedName>
</protein>
<dbReference type="Proteomes" id="UP000005096">
    <property type="component" value="Chromosome"/>
</dbReference>
<feature type="domain" description="Mur ligase N-terminal catalytic" evidence="9">
    <location>
        <begin position="30"/>
        <end position="107"/>
    </location>
</feature>
<evidence type="ECO:0000256" key="4">
    <source>
        <dbReference type="ARBA" id="ARBA00022840"/>
    </source>
</evidence>
<proteinExistence type="predicted"/>
<keyword evidence="13" id="KW-1185">Reference proteome</keyword>
<evidence type="ECO:0000313" key="12">
    <source>
        <dbReference type="EMBL" id="EFQ23911.1"/>
    </source>
</evidence>
<evidence type="ECO:0000259" key="10">
    <source>
        <dbReference type="Pfam" id="PF02875"/>
    </source>
</evidence>
<keyword evidence="2" id="KW-0132">Cell division</keyword>
<keyword evidence="8" id="KW-0961">Cell wall biogenesis/degradation</keyword>
<dbReference type="SUPFAM" id="SSF63418">
    <property type="entry name" value="MurE/MurF N-terminal domain"/>
    <property type="match status" value="1"/>
</dbReference>
<dbReference type="InterPro" id="IPR004101">
    <property type="entry name" value="Mur_ligase_C"/>
</dbReference>
<dbReference type="STRING" id="584708.Apau_1492"/>
<organism evidence="12 13">
    <name type="scientific">Aminomonas paucivorans DSM 12260</name>
    <dbReference type="NCBI Taxonomy" id="584708"/>
    <lineage>
        <taxon>Bacteria</taxon>
        <taxon>Thermotogati</taxon>
        <taxon>Synergistota</taxon>
        <taxon>Synergistia</taxon>
        <taxon>Synergistales</taxon>
        <taxon>Synergistaceae</taxon>
        <taxon>Aminomonas</taxon>
    </lineage>
</organism>
<keyword evidence="3" id="KW-0547">Nucleotide-binding</keyword>
<keyword evidence="1 12" id="KW-0436">Ligase</keyword>
<dbReference type="OrthoDB" id="9801978at2"/>
<dbReference type="InterPro" id="IPR035911">
    <property type="entry name" value="MurE/MurF_N"/>
</dbReference>
<feature type="domain" description="Mur ligase C-terminal" evidence="10">
    <location>
        <begin position="330"/>
        <end position="450"/>
    </location>
</feature>
<dbReference type="PaxDb" id="584708-Apau_1492"/>
<dbReference type="GO" id="GO:0071555">
    <property type="term" value="P:cell wall organization"/>
    <property type="evidence" value="ECO:0007669"/>
    <property type="project" value="UniProtKB-KW"/>
</dbReference>
<dbReference type="InterPro" id="IPR000713">
    <property type="entry name" value="Mur_ligase_N"/>
</dbReference>
<accession>E3D105</accession>
<evidence type="ECO:0000256" key="1">
    <source>
        <dbReference type="ARBA" id="ARBA00022598"/>
    </source>
</evidence>
<evidence type="ECO:0000313" key="13">
    <source>
        <dbReference type="Proteomes" id="UP000005096"/>
    </source>
</evidence>
<dbReference type="PANTHER" id="PTHR43024:SF1">
    <property type="entry name" value="UDP-N-ACETYLMURAMOYL-TRIPEPTIDE--D-ALANYL-D-ALANINE LIGASE"/>
    <property type="match status" value="1"/>
</dbReference>
<feature type="domain" description="Mur ligase central" evidence="11">
    <location>
        <begin position="118"/>
        <end position="299"/>
    </location>
</feature>
<dbReference type="Gene3D" id="3.40.1390.10">
    <property type="entry name" value="MurE/MurF, N-terminal domain"/>
    <property type="match status" value="1"/>
</dbReference>
<dbReference type="GO" id="GO:0051301">
    <property type="term" value="P:cell division"/>
    <property type="evidence" value="ECO:0007669"/>
    <property type="project" value="UniProtKB-KW"/>
</dbReference>
<keyword evidence="4" id="KW-0067">ATP-binding</keyword>
<dbReference type="InterPro" id="IPR013221">
    <property type="entry name" value="Mur_ligase_cen"/>
</dbReference>
<dbReference type="EMBL" id="CM001022">
    <property type="protein sequence ID" value="EFQ23911.1"/>
    <property type="molecule type" value="Genomic_DNA"/>
</dbReference>
<keyword evidence="6" id="KW-0573">Peptidoglycan synthesis</keyword>
<gene>
    <name evidence="12" type="ORF">Apau_1492</name>
</gene>
<evidence type="ECO:0000259" key="11">
    <source>
        <dbReference type="Pfam" id="PF08245"/>
    </source>
</evidence>
<dbReference type="SUPFAM" id="SSF53244">
    <property type="entry name" value="MurD-like peptide ligases, peptide-binding domain"/>
    <property type="match status" value="1"/>
</dbReference>
<dbReference type="EC" id="6.3.2.10" evidence="12"/>
<dbReference type="Pfam" id="PF08245">
    <property type="entry name" value="Mur_ligase_M"/>
    <property type="match status" value="1"/>
</dbReference>
<dbReference type="GO" id="GO:0008360">
    <property type="term" value="P:regulation of cell shape"/>
    <property type="evidence" value="ECO:0007669"/>
    <property type="project" value="UniProtKB-KW"/>
</dbReference>
<dbReference type="SUPFAM" id="SSF53623">
    <property type="entry name" value="MurD-like peptide ligases, catalytic domain"/>
    <property type="match status" value="1"/>
</dbReference>
<dbReference type="InterPro" id="IPR036565">
    <property type="entry name" value="Mur-like_cat_sf"/>
</dbReference>
<keyword evidence="7" id="KW-0131">Cell cycle</keyword>